<organism evidence="3 4">
    <name type="scientific">Poritiphilus flavus</name>
    <dbReference type="NCBI Taxonomy" id="2697053"/>
    <lineage>
        <taxon>Bacteria</taxon>
        <taxon>Pseudomonadati</taxon>
        <taxon>Bacteroidota</taxon>
        <taxon>Flavobacteriia</taxon>
        <taxon>Flavobacteriales</taxon>
        <taxon>Flavobacteriaceae</taxon>
        <taxon>Poritiphilus</taxon>
    </lineage>
</organism>
<dbReference type="SUPFAM" id="SSF48452">
    <property type="entry name" value="TPR-like"/>
    <property type="match status" value="1"/>
</dbReference>
<dbReference type="InterPro" id="IPR030887">
    <property type="entry name" value="Beta-barrel_YaiO"/>
</dbReference>
<evidence type="ECO:0000313" key="4">
    <source>
        <dbReference type="Proteomes" id="UP000475249"/>
    </source>
</evidence>
<dbReference type="Pfam" id="PF14559">
    <property type="entry name" value="TPR_19"/>
    <property type="match status" value="1"/>
</dbReference>
<proteinExistence type="predicted"/>
<reference evidence="3 4" key="1">
    <citation type="submission" date="2020-01" db="EMBL/GenBank/DDBJ databases">
        <title>Bacteria diversity of Porities sp.</title>
        <authorList>
            <person name="Wang G."/>
        </authorList>
    </citation>
    <scope>NUCLEOTIDE SEQUENCE [LARGE SCALE GENOMIC DNA]</scope>
    <source>
        <strain evidence="3 4">R33</strain>
    </source>
</reference>
<dbReference type="InterPro" id="IPR011990">
    <property type="entry name" value="TPR-like_helical_dom_sf"/>
</dbReference>
<protein>
    <submittedName>
        <fullName evidence="3">YaiO family outer membrane beta-barrel protein</fullName>
    </submittedName>
</protein>
<sequence length="441" mass="50443">MNSLKKHIILLLLPFFGVIHGQDLAYNETPALPFQNARKKALLGDHKAARTTLEQLLADDPSDLDARILFARTLSWDGNYEEARKEFNKVTSRARGNRGVWVSAVKNELYLKNGATALGLANKALLYIKEDPELLRLKQRAMDLIENQVYPPWNEDPGEGISLKKVRKNKKSSKKNEEANKKTETTKEVAKDAKEKKGPKNMFSVNNGFTVFNDFYDPMVRASVEYKRQTLAGSIIPRINYSNQFETNGLQYDIDFYPKFSKRFYAYMNYGYSNASIFPNHKVGGDLYVNLPWAMEFSAGGRYLSFDARELSIITNSVGYYKGNYYFSLRSYITPRSNNLTRVSGNLLVRRYLKDAENYLGISAGMGYSPEIRQIILDNTVLSETLFYLESQRVNMEYQFTAKGTPNIYKAQLSFARQELFAEPGNFIWSVGAGFIYKVKF</sequence>
<feature type="domain" description="YaiO beta-barrel" evidence="2">
    <location>
        <begin position="200"/>
        <end position="371"/>
    </location>
</feature>
<dbReference type="RefSeq" id="WP_161436239.1">
    <property type="nucleotide sequence ID" value="NZ_WXYO01000006.1"/>
</dbReference>
<feature type="region of interest" description="Disordered" evidence="1">
    <location>
        <begin position="156"/>
        <end position="195"/>
    </location>
</feature>
<evidence type="ECO:0000256" key="1">
    <source>
        <dbReference type="SAM" id="MobiDB-lite"/>
    </source>
</evidence>
<comment type="caution">
    <text evidence="3">The sequence shown here is derived from an EMBL/GenBank/DDBJ whole genome shotgun (WGS) entry which is preliminary data.</text>
</comment>
<keyword evidence="4" id="KW-1185">Reference proteome</keyword>
<dbReference type="AlphaFoldDB" id="A0A6L9EG10"/>
<dbReference type="Pfam" id="PF19413">
    <property type="entry name" value="YaiO"/>
    <property type="match status" value="1"/>
</dbReference>
<dbReference type="NCBIfam" id="TIGR04390">
    <property type="entry name" value="OMP_YaiO_dom"/>
    <property type="match status" value="1"/>
</dbReference>
<evidence type="ECO:0000313" key="3">
    <source>
        <dbReference type="EMBL" id="NAS13199.1"/>
    </source>
</evidence>
<evidence type="ECO:0000259" key="2">
    <source>
        <dbReference type="Pfam" id="PF19413"/>
    </source>
</evidence>
<gene>
    <name evidence="3" type="primary">yaiO</name>
    <name evidence="3" type="ORF">GTQ38_14375</name>
</gene>
<feature type="compositionally biased region" description="Basic and acidic residues" evidence="1">
    <location>
        <begin position="174"/>
        <end position="195"/>
    </location>
</feature>
<dbReference type="Proteomes" id="UP000475249">
    <property type="component" value="Unassembled WGS sequence"/>
</dbReference>
<name>A0A6L9EG10_9FLAO</name>
<dbReference type="Gene3D" id="1.25.40.10">
    <property type="entry name" value="Tetratricopeptide repeat domain"/>
    <property type="match status" value="1"/>
</dbReference>
<dbReference type="EMBL" id="WXYO01000006">
    <property type="protein sequence ID" value="NAS13199.1"/>
    <property type="molecule type" value="Genomic_DNA"/>
</dbReference>
<accession>A0A6L9EG10</accession>
<feature type="compositionally biased region" description="Basic residues" evidence="1">
    <location>
        <begin position="164"/>
        <end position="173"/>
    </location>
</feature>